<comment type="caution">
    <text evidence="2">The sequence shown here is derived from an EMBL/GenBank/DDBJ whole genome shotgun (WGS) entry which is preliminary data.</text>
</comment>
<name>A0ABR2N146_9ASPA</name>
<dbReference type="Proteomes" id="UP001412067">
    <property type="component" value="Unassembled WGS sequence"/>
</dbReference>
<evidence type="ECO:0000313" key="3">
    <source>
        <dbReference type="Proteomes" id="UP001412067"/>
    </source>
</evidence>
<dbReference type="EMBL" id="JBBWWR010000003">
    <property type="protein sequence ID" value="KAK8969366.1"/>
    <property type="molecule type" value="Genomic_DNA"/>
</dbReference>
<feature type="region of interest" description="Disordered" evidence="1">
    <location>
        <begin position="30"/>
        <end position="61"/>
    </location>
</feature>
<gene>
    <name evidence="2" type="ORF">KSP40_PGU018216</name>
</gene>
<evidence type="ECO:0000313" key="2">
    <source>
        <dbReference type="EMBL" id="KAK8969366.1"/>
    </source>
</evidence>
<reference evidence="2 3" key="1">
    <citation type="journal article" date="2022" name="Nat. Plants">
        <title>Genomes of leafy and leafless Platanthera orchids illuminate the evolution of mycoheterotrophy.</title>
        <authorList>
            <person name="Li M.H."/>
            <person name="Liu K.W."/>
            <person name="Li Z."/>
            <person name="Lu H.C."/>
            <person name="Ye Q.L."/>
            <person name="Zhang D."/>
            <person name="Wang J.Y."/>
            <person name="Li Y.F."/>
            <person name="Zhong Z.M."/>
            <person name="Liu X."/>
            <person name="Yu X."/>
            <person name="Liu D.K."/>
            <person name="Tu X.D."/>
            <person name="Liu B."/>
            <person name="Hao Y."/>
            <person name="Liao X.Y."/>
            <person name="Jiang Y.T."/>
            <person name="Sun W.H."/>
            <person name="Chen J."/>
            <person name="Chen Y.Q."/>
            <person name="Ai Y."/>
            <person name="Zhai J.W."/>
            <person name="Wu S.S."/>
            <person name="Zhou Z."/>
            <person name="Hsiao Y.Y."/>
            <person name="Wu W.L."/>
            <person name="Chen Y.Y."/>
            <person name="Lin Y.F."/>
            <person name="Hsu J.L."/>
            <person name="Li C.Y."/>
            <person name="Wang Z.W."/>
            <person name="Zhao X."/>
            <person name="Zhong W.Y."/>
            <person name="Ma X.K."/>
            <person name="Ma L."/>
            <person name="Huang J."/>
            <person name="Chen G.Z."/>
            <person name="Huang M.Z."/>
            <person name="Huang L."/>
            <person name="Peng D.H."/>
            <person name="Luo Y.B."/>
            <person name="Zou S.Q."/>
            <person name="Chen S.P."/>
            <person name="Lan S."/>
            <person name="Tsai W.C."/>
            <person name="Van de Peer Y."/>
            <person name="Liu Z.J."/>
        </authorList>
    </citation>
    <scope>NUCLEOTIDE SEQUENCE [LARGE SCALE GENOMIC DNA]</scope>
    <source>
        <strain evidence="2">Lor288</strain>
    </source>
</reference>
<proteinExistence type="predicted"/>
<sequence>MSRLSNHAVDRRRNELHCLLLHNRRSSFLVQTPTSKSPMQSLSPWHNPNPTSNPEAKPRPQKAITAVVSQPLRRREASFSLVTGLCFASVLDPSSPPFPSHDIATAGSPAELQECPLIVAPSGLAFCDQVIGYGEGATKGLLIKAGAEWSPESWRLAVAAARLDDMAVVAGVVAIALVA</sequence>
<feature type="compositionally biased region" description="Polar residues" evidence="1">
    <location>
        <begin position="30"/>
        <end position="54"/>
    </location>
</feature>
<evidence type="ECO:0000256" key="1">
    <source>
        <dbReference type="SAM" id="MobiDB-lite"/>
    </source>
</evidence>
<protein>
    <submittedName>
        <fullName evidence="2">Uncharacterized protein</fullName>
    </submittedName>
</protein>
<accession>A0ABR2N146</accession>
<organism evidence="2 3">
    <name type="scientific">Platanthera guangdongensis</name>
    <dbReference type="NCBI Taxonomy" id="2320717"/>
    <lineage>
        <taxon>Eukaryota</taxon>
        <taxon>Viridiplantae</taxon>
        <taxon>Streptophyta</taxon>
        <taxon>Embryophyta</taxon>
        <taxon>Tracheophyta</taxon>
        <taxon>Spermatophyta</taxon>
        <taxon>Magnoliopsida</taxon>
        <taxon>Liliopsida</taxon>
        <taxon>Asparagales</taxon>
        <taxon>Orchidaceae</taxon>
        <taxon>Orchidoideae</taxon>
        <taxon>Orchideae</taxon>
        <taxon>Orchidinae</taxon>
        <taxon>Platanthera</taxon>
    </lineage>
</organism>
<keyword evidence="3" id="KW-1185">Reference proteome</keyword>